<evidence type="ECO:0000256" key="1">
    <source>
        <dbReference type="SAM" id="Phobius"/>
    </source>
</evidence>
<feature type="transmembrane region" description="Helical" evidence="1">
    <location>
        <begin position="86"/>
        <end position="107"/>
    </location>
</feature>
<reference evidence="2 3" key="1">
    <citation type="submission" date="2016-03" db="EMBL/GenBank/DDBJ databases">
        <authorList>
            <person name="Zhang H."/>
            <person name="Liu R."/>
            <person name="Wang M."/>
            <person name="Wang H."/>
            <person name="Wang L."/>
            <person name="Song L."/>
        </authorList>
    </citation>
    <scope>NUCLEOTIDE SEQUENCE [LARGE SCALE GENOMIC DNA]</scope>
    <source>
        <strain evidence="2 3">DSM 16099</strain>
    </source>
</reference>
<keyword evidence="1" id="KW-0472">Membrane</keyword>
<feature type="transmembrane region" description="Helical" evidence="1">
    <location>
        <begin position="12"/>
        <end position="33"/>
    </location>
</feature>
<feature type="transmembrane region" description="Helical" evidence="1">
    <location>
        <begin position="53"/>
        <end position="74"/>
    </location>
</feature>
<accession>A0ABD4EMG2</accession>
<protein>
    <submittedName>
        <fullName evidence="2">Uncharacterized protein</fullName>
    </submittedName>
</protein>
<dbReference type="EMBL" id="LVCN01000060">
    <property type="protein sequence ID" value="KYL31482.1"/>
    <property type="molecule type" value="Genomic_DNA"/>
</dbReference>
<organism evidence="2 3">
    <name type="scientific">Pseudoalteromonas tetraodonis</name>
    <dbReference type="NCBI Taxonomy" id="43659"/>
    <lineage>
        <taxon>Bacteria</taxon>
        <taxon>Pseudomonadati</taxon>
        <taxon>Pseudomonadota</taxon>
        <taxon>Gammaproteobacteria</taxon>
        <taxon>Alteromonadales</taxon>
        <taxon>Pseudoalteromonadaceae</taxon>
        <taxon>Pseudoalteromonas</taxon>
    </lineage>
</organism>
<dbReference type="GeneID" id="99696307"/>
<keyword evidence="1" id="KW-0812">Transmembrane</keyword>
<gene>
    <name evidence="2" type="ORF">A2I96_18915</name>
</gene>
<dbReference type="RefSeq" id="WP_096038560.1">
    <property type="nucleotide sequence ID" value="NZ_CP011041.1"/>
</dbReference>
<sequence length="154" mass="18220">MNKEEYKESGILYAVFTTVLLYFFFKITLIFSMGLDWSSICLSFLWDNIDTAITPFTAFLIVAVLSCVWFFYCAIKYKRKVGKSAYFLLAVGAVFYYFWFKGFYGFWQLMSYEKKEITLQEFYEKTGGTERLKFLFGNKLNENVLCKSQLNKKN</sequence>
<evidence type="ECO:0000313" key="2">
    <source>
        <dbReference type="EMBL" id="KYL31482.1"/>
    </source>
</evidence>
<evidence type="ECO:0000313" key="3">
    <source>
        <dbReference type="Proteomes" id="UP000075763"/>
    </source>
</evidence>
<keyword evidence="1" id="KW-1133">Transmembrane helix</keyword>
<dbReference type="Proteomes" id="UP000075763">
    <property type="component" value="Unassembled WGS sequence"/>
</dbReference>
<name>A0ABD4EMG2_9GAMM</name>
<proteinExistence type="predicted"/>
<dbReference type="AlphaFoldDB" id="A0ABD4EMG2"/>
<comment type="caution">
    <text evidence="2">The sequence shown here is derived from an EMBL/GenBank/DDBJ whole genome shotgun (WGS) entry which is preliminary data.</text>
</comment>